<dbReference type="EMBL" id="CBWP010000082">
    <property type="protein sequence ID" value="CDL41075.1"/>
    <property type="molecule type" value="Genomic_DNA"/>
</dbReference>
<evidence type="ECO:0000313" key="1">
    <source>
        <dbReference type="EMBL" id="CDL41075.1"/>
    </source>
</evidence>
<evidence type="ECO:0000313" key="2">
    <source>
        <dbReference type="Proteomes" id="UP000019194"/>
    </source>
</evidence>
<sequence length="39" mass="4480">MSRGRPNFFEQYEGYLSSHDHERADDAKLAALAARIREA</sequence>
<dbReference type="AlphaFoldDB" id="A0A7G2IVW1"/>
<comment type="caution">
    <text evidence="1">The sequence shown here is derived from an EMBL/GenBank/DDBJ whole genome shotgun (WGS) entry which is preliminary data.</text>
</comment>
<accession>A0A7G2IVW1</accession>
<protein>
    <submittedName>
        <fullName evidence="1">Uncharacterized protein</fullName>
    </submittedName>
</protein>
<organism evidence="1 2">
    <name type="scientific">Citrobacter freundii</name>
    <dbReference type="NCBI Taxonomy" id="546"/>
    <lineage>
        <taxon>Bacteria</taxon>
        <taxon>Pseudomonadati</taxon>
        <taxon>Pseudomonadota</taxon>
        <taxon>Gammaproteobacteria</taxon>
        <taxon>Enterobacterales</taxon>
        <taxon>Enterobacteriaceae</taxon>
        <taxon>Citrobacter</taxon>
        <taxon>Citrobacter freundii complex</taxon>
    </lineage>
</organism>
<name>A0A7G2IVW1_CITFR</name>
<dbReference type="Proteomes" id="UP000019194">
    <property type="component" value="Unassembled WGS sequence"/>
</dbReference>
<reference evidence="1 2" key="1">
    <citation type="submission" date="2013-10" db="EMBL/GenBank/DDBJ databases">
        <title>Antibiotic resistance diversity of beta-lactamase producers in the General Hospital Vienna.</title>
        <authorList>
            <person name="Barisic I."/>
            <person name="Mitteregger D."/>
            <person name="Hirschl A.M."/>
            <person name="Noehammer C."/>
            <person name="Wiesinger-Mayr H."/>
        </authorList>
    </citation>
    <scope>NUCLEOTIDE SEQUENCE [LARGE SCALE GENOMIC DNA]</scope>
    <source>
        <strain evidence="1 2">ISC11</strain>
    </source>
</reference>
<proteinExistence type="predicted"/>